<name>A0A6J6X7Q6_9ZZZZ</name>
<sequence>MAAITGFVVLQRAVNGLSAAESRPPTRLSSAEPSSRRSSPAQNAGSAPVKIMTSVSSLASASLMAVESWVSSAELRAFLASGRLSVIVVTRSEVALSTRSVIERPPALRLLEVRSGYRRPTRGRLPWLALLRRARNLRFFVFLLTTDSWDTCADWGS</sequence>
<proteinExistence type="predicted"/>
<feature type="region of interest" description="Disordered" evidence="1">
    <location>
        <begin position="20"/>
        <end position="46"/>
    </location>
</feature>
<accession>A0A6J6X7Q6</accession>
<evidence type="ECO:0000256" key="1">
    <source>
        <dbReference type="SAM" id="MobiDB-lite"/>
    </source>
</evidence>
<gene>
    <name evidence="2" type="ORF">UFOPK2996_00485</name>
</gene>
<reference evidence="2" key="1">
    <citation type="submission" date="2020-05" db="EMBL/GenBank/DDBJ databases">
        <authorList>
            <person name="Chiriac C."/>
            <person name="Salcher M."/>
            <person name="Ghai R."/>
            <person name="Kavagutti S V."/>
        </authorList>
    </citation>
    <scope>NUCLEOTIDE SEQUENCE</scope>
</reference>
<protein>
    <submittedName>
        <fullName evidence="2">Unannotated protein</fullName>
    </submittedName>
</protein>
<evidence type="ECO:0000313" key="2">
    <source>
        <dbReference type="EMBL" id="CAB4791346.1"/>
    </source>
</evidence>
<feature type="compositionally biased region" description="Low complexity" evidence="1">
    <location>
        <begin position="29"/>
        <end position="41"/>
    </location>
</feature>
<dbReference type="AlphaFoldDB" id="A0A6J6X7Q6"/>
<organism evidence="2">
    <name type="scientific">freshwater metagenome</name>
    <dbReference type="NCBI Taxonomy" id="449393"/>
    <lineage>
        <taxon>unclassified sequences</taxon>
        <taxon>metagenomes</taxon>
        <taxon>ecological metagenomes</taxon>
    </lineage>
</organism>
<dbReference type="EMBL" id="CAFAAH010000045">
    <property type="protein sequence ID" value="CAB4791346.1"/>
    <property type="molecule type" value="Genomic_DNA"/>
</dbReference>